<comment type="caution">
    <text evidence="2">The sequence shown here is derived from an EMBL/GenBank/DDBJ whole genome shotgun (WGS) entry which is preliminary data.</text>
</comment>
<evidence type="ECO:0000256" key="1">
    <source>
        <dbReference type="SAM" id="MobiDB-lite"/>
    </source>
</evidence>
<name>A0A8T0HW57_CERPU</name>
<feature type="region of interest" description="Disordered" evidence="1">
    <location>
        <begin position="1"/>
        <end position="179"/>
    </location>
</feature>
<reference evidence="2" key="1">
    <citation type="submission" date="2020-06" db="EMBL/GenBank/DDBJ databases">
        <title>WGS assembly of Ceratodon purpureus strain R40.</title>
        <authorList>
            <person name="Carey S.B."/>
            <person name="Jenkins J."/>
            <person name="Shu S."/>
            <person name="Lovell J.T."/>
            <person name="Sreedasyam A."/>
            <person name="Maumus F."/>
            <person name="Tiley G.P."/>
            <person name="Fernandez-Pozo N."/>
            <person name="Barry K."/>
            <person name="Chen C."/>
            <person name="Wang M."/>
            <person name="Lipzen A."/>
            <person name="Daum C."/>
            <person name="Saski C.A."/>
            <person name="Payton A.C."/>
            <person name="Mcbreen J.C."/>
            <person name="Conrad R.E."/>
            <person name="Kollar L.M."/>
            <person name="Olsson S."/>
            <person name="Huttunen S."/>
            <person name="Landis J.B."/>
            <person name="Wickett N.J."/>
            <person name="Johnson M.G."/>
            <person name="Rensing S.A."/>
            <person name="Grimwood J."/>
            <person name="Schmutz J."/>
            <person name="Mcdaniel S.F."/>
        </authorList>
    </citation>
    <scope>NUCLEOTIDE SEQUENCE</scope>
    <source>
        <strain evidence="2">R40</strain>
    </source>
</reference>
<keyword evidence="3" id="KW-1185">Reference proteome</keyword>
<dbReference type="Proteomes" id="UP000822688">
    <property type="component" value="Chromosome V"/>
</dbReference>
<proteinExistence type="predicted"/>
<sequence>MRSAASTSQPSHQSHAAPRSHHLISNKAAFHPKPAPHSPPSIPTPPSIHPPSPPLPLSPETPPAATHHRSAIQKPPRHSPSVIQTYPPLNSHPPNPGAAPPRQHGRILIRAAHPGPEHRHGACAGMRSADAISPNPIPETLASRNQQSTPRSSATHPRNRSLRPLPWRIEAPSSLSVNP</sequence>
<dbReference type="AlphaFoldDB" id="A0A8T0HW57"/>
<gene>
    <name evidence="2" type="ORF">KC19_VG333500</name>
</gene>
<evidence type="ECO:0000313" key="2">
    <source>
        <dbReference type="EMBL" id="KAG0575284.1"/>
    </source>
</evidence>
<dbReference type="EMBL" id="CM026426">
    <property type="protein sequence ID" value="KAG0575284.1"/>
    <property type="molecule type" value="Genomic_DNA"/>
</dbReference>
<feature type="compositionally biased region" description="Polar residues" evidence="1">
    <location>
        <begin position="1"/>
        <end position="14"/>
    </location>
</feature>
<accession>A0A8T0HW57</accession>
<feature type="compositionally biased region" description="Polar residues" evidence="1">
    <location>
        <begin position="142"/>
        <end position="156"/>
    </location>
</feature>
<feature type="compositionally biased region" description="Basic residues" evidence="1">
    <location>
        <begin position="66"/>
        <end position="77"/>
    </location>
</feature>
<feature type="compositionally biased region" description="Pro residues" evidence="1">
    <location>
        <begin position="90"/>
        <end position="99"/>
    </location>
</feature>
<evidence type="ECO:0000313" key="3">
    <source>
        <dbReference type="Proteomes" id="UP000822688"/>
    </source>
</evidence>
<organism evidence="2 3">
    <name type="scientific">Ceratodon purpureus</name>
    <name type="common">Fire moss</name>
    <name type="synonym">Dicranum purpureum</name>
    <dbReference type="NCBI Taxonomy" id="3225"/>
    <lineage>
        <taxon>Eukaryota</taxon>
        <taxon>Viridiplantae</taxon>
        <taxon>Streptophyta</taxon>
        <taxon>Embryophyta</taxon>
        <taxon>Bryophyta</taxon>
        <taxon>Bryophytina</taxon>
        <taxon>Bryopsida</taxon>
        <taxon>Dicranidae</taxon>
        <taxon>Pseudoditrichales</taxon>
        <taxon>Ditrichaceae</taxon>
        <taxon>Ceratodon</taxon>
    </lineage>
</organism>
<protein>
    <submittedName>
        <fullName evidence="2">Uncharacterized protein</fullName>
    </submittedName>
</protein>
<feature type="compositionally biased region" description="Pro residues" evidence="1">
    <location>
        <begin position="33"/>
        <end position="62"/>
    </location>
</feature>